<dbReference type="EMBL" id="BAER01000035">
    <property type="protein sequence ID" value="GAC32250.1"/>
    <property type="molecule type" value="Genomic_DNA"/>
</dbReference>
<evidence type="ECO:0000313" key="2">
    <source>
        <dbReference type="EMBL" id="GAC32250.1"/>
    </source>
</evidence>
<name>K7AA25_9ALTE</name>
<dbReference type="InterPro" id="IPR001173">
    <property type="entry name" value="Glyco_trans_2-like"/>
</dbReference>
<evidence type="ECO:0000313" key="3">
    <source>
        <dbReference type="Proteomes" id="UP000006322"/>
    </source>
</evidence>
<dbReference type="Pfam" id="PF00535">
    <property type="entry name" value="Glycos_transf_2"/>
    <property type="match status" value="1"/>
</dbReference>
<dbReference type="Gene3D" id="3.90.550.10">
    <property type="entry name" value="Spore Coat Polysaccharide Biosynthesis Protein SpsA, Chain A"/>
    <property type="match status" value="1"/>
</dbReference>
<dbReference type="PANTHER" id="PTHR22916">
    <property type="entry name" value="GLYCOSYLTRANSFERASE"/>
    <property type="match status" value="1"/>
</dbReference>
<reference evidence="3" key="1">
    <citation type="journal article" date="2014" name="Environ. Microbiol.">
        <title>Comparative genomics of the marine bacterial genus Glaciecola reveals the high degree of genomic diversity and genomic characteristic for cold adaptation.</title>
        <authorList>
            <person name="Qin Q.L."/>
            <person name="Xie B.B."/>
            <person name="Yu Y."/>
            <person name="Shu Y.L."/>
            <person name="Rong J.C."/>
            <person name="Zhang Y.J."/>
            <person name="Zhao D.L."/>
            <person name="Chen X.L."/>
            <person name="Zhang X.Y."/>
            <person name="Chen B."/>
            <person name="Zhou B.C."/>
            <person name="Zhang Y.Z."/>
        </authorList>
    </citation>
    <scope>NUCLEOTIDE SEQUENCE [LARGE SCALE GENOMIC DNA]</scope>
    <source>
        <strain evidence="3">LMG 21857</strain>
    </source>
</reference>
<dbReference type="AlphaFoldDB" id="K7AA25"/>
<dbReference type="GO" id="GO:0016758">
    <property type="term" value="F:hexosyltransferase activity"/>
    <property type="evidence" value="ECO:0007669"/>
    <property type="project" value="UniProtKB-ARBA"/>
</dbReference>
<sequence length="319" mass="37064">MKESPLVSIILPVYNVELYLAECLDSVLTQSYRNFELIAVNDGSTDNSNNILLEYQDKFLEKLVVVEQPNKGLSAARNTGLDKVKGEFVYFLDSDDWILTDTLEKCVNTLVKDNSDLVVFNAKAFCDDMPVGLLDKLDYTRNLPKEHYNNGHQLFVDSRCEGTYIVQSCCYIYRYNSHPALRFIEGILHEDHYFSTSLFLSSSNIHVLTDRFFQRRIRKNSITTSSLSMKHATGYYETAAILHKELSEKSIQSKELSEYYNYMIYTGIKIEREIRQGHMSFTRKIELISTFNSILTFKERLRIMSPRFYNKLVDTLKKS</sequence>
<protein>
    <submittedName>
        <fullName evidence="2">Glycosyl transferase, family 2 protein</fullName>
    </submittedName>
</protein>
<keyword evidence="2" id="KW-0808">Transferase</keyword>
<evidence type="ECO:0000259" key="1">
    <source>
        <dbReference type="Pfam" id="PF00535"/>
    </source>
</evidence>
<dbReference type="Proteomes" id="UP000006322">
    <property type="component" value="Unassembled WGS sequence"/>
</dbReference>
<dbReference type="InterPro" id="IPR029044">
    <property type="entry name" value="Nucleotide-diphossugar_trans"/>
</dbReference>
<organism evidence="2 3">
    <name type="scientific">Paraglaciecola polaris LMG 21857</name>
    <dbReference type="NCBI Taxonomy" id="1129793"/>
    <lineage>
        <taxon>Bacteria</taxon>
        <taxon>Pseudomonadati</taxon>
        <taxon>Pseudomonadota</taxon>
        <taxon>Gammaproteobacteria</taxon>
        <taxon>Alteromonadales</taxon>
        <taxon>Alteromonadaceae</taxon>
        <taxon>Paraglaciecola</taxon>
    </lineage>
</organism>
<dbReference type="PANTHER" id="PTHR22916:SF3">
    <property type="entry name" value="UDP-GLCNAC:BETAGAL BETA-1,3-N-ACETYLGLUCOSAMINYLTRANSFERASE-LIKE PROTEIN 1"/>
    <property type="match status" value="1"/>
</dbReference>
<comment type="caution">
    <text evidence="2">The sequence shown here is derived from an EMBL/GenBank/DDBJ whole genome shotgun (WGS) entry which is preliminary data.</text>
</comment>
<dbReference type="STRING" id="1129793.GPLA_1336"/>
<dbReference type="OrthoDB" id="9802649at2"/>
<proteinExistence type="predicted"/>
<gene>
    <name evidence="2" type="ORF">GPLA_1336</name>
</gene>
<dbReference type="RefSeq" id="WP_007104048.1">
    <property type="nucleotide sequence ID" value="NZ_BAER01000035.1"/>
</dbReference>
<feature type="domain" description="Glycosyltransferase 2-like" evidence="1">
    <location>
        <begin position="8"/>
        <end position="136"/>
    </location>
</feature>
<keyword evidence="3" id="KW-1185">Reference proteome</keyword>
<accession>K7AA25</accession>
<dbReference type="CDD" id="cd00761">
    <property type="entry name" value="Glyco_tranf_GTA_type"/>
    <property type="match status" value="1"/>
</dbReference>
<dbReference type="SUPFAM" id="SSF53448">
    <property type="entry name" value="Nucleotide-diphospho-sugar transferases"/>
    <property type="match status" value="1"/>
</dbReference>